<organism evidence="1 2">
    <name type="scientific">Corchorus capsularis</name>
    <name type="common">Jute</name>
    <dbReference type="NCBI Taxonomy" id="210143"/>
    <lineage>
        <taxon>Eukaryota</taxon>
        <taxon>Viridiplantae</taxon>
        <taxon>Streptophyta</taxon>
        <taxon>Embryophyta</taxon>
        <taxon>Tracheophyta</taxon>
        <taxon>Spermatophyta</taxon>
        <taxon>Magnoliopsida</taxon>
        <taxon>eudicotyledons</taxon>
        <taxon>Gunneridae</taxon>
        <taxon>Pentapetalae</taxon>
        <taxon>rosids</taxon>
        <taxon>malvids</taxon>
        <taxon>Malvales</taxon>
        <taxon>Malvaceae</taxon>
        <taxon>Grewioideae</taxon>
        <taxon>Apeibeae</taxon>
        <taxon>Corchorus</taxon>
    </lineage>
</organism>
<protein>
    <submittedName>
        <fullName evidence="1">Uncharacterized protein</fullName>
    </submittedName>
</protein>
<gene>
    <name evidence="1" type="ORF">CCACVL1_20228</name>
</gene>
<accession>A0A1R3HC23</accession>
<evidence type="ECO:0000313" key="1">
    <source>
        <dbReference type="EMBL" id="OMO67898.1"/>
    </source>
</evidence>
<dbReference type="Proteomes" id="UP000188268">
    <property type="component" value="Unassembled WGS sequence"/>
</dbReference>
<dbReference type="AlphaFoldDB" id="A0A1R3HC23"/>
<reference evidence="1 2" key="1">
    <citation type="submission" date="2013-09" db="EMBL/GenBank/DDBJ databases">
        <title>Corchorus capsularis genome sequencing.</title>
        <authorList>
            <person name="Alam M."/>
            <person name="Haque M.S."/>
            <person name="Islam M.S."/>
            <person name="Emdad E.M."/>
            <person name="Islam M.M."/>
            <person name="Ahmed B."/>
            <person name="Halim A."/>
            <person name="Hossen Q.M.M."/>
            <person name="Hossain M.Z."/>
            <person name="Ahmed R."/>
            <person name="Khan M.M."/>
            <person name="Islam R."/>
            <person name="Rashid M.M."/>
            <person name="Khan S.A."/>
            <person name="Rahman M.S."/>
            <person name="Alam M."/>
        </authorList>
    </citation>
    <scope>NUCLEOTIDE SEQUENCE [LARGE SCALE GENOMIC DNA]</scope>
    <source>
        <strain evidence="2">cv. CVL-1</strain>
        <tissue evidence="1">Whole seedling</tissue>
    </source>
</reference>
<name>A0A1R3HC23_COCAP</name>
<dbReference type="EMBL" id="AWWV01012333">
    <property type="protein sequence ID" value="OMO67898.1"/>
    <property type="molecule type" value="Genomic_DNA"/>
</dbReference>
<keyword evidence="2" id="KW-1185">Reference proteome</keyword>
<proteinExistence type="predicted"/>
<dbReference type="Gramene" id="OMO67898">
    <property type="protein sequence ID" value="OMO67898"/>
    <property type="gene ID" value="CCACVL1_20228"/>
</dbReference>
<evidence type="ECO:0000313" key="2">
    <source>
        <dbReference type="Proteomes" id="UP000188268"/>
    </source>
</evidence>
<sequence>MTLFSERYQYQAKQLLSSTSSLSSIYTFWQHKAYLSTMR</sequence>
<comment type="caution">
    <text evidence="1">The sequence shown here is derived from an EMBL/GenBank/DDBJ whole genome shotgun (WGS) entry which is preliminary data.</text>
</comment>